<evidence type="ECO:0000313" key="2">
    <source>
        <dbReference type="EMBL" id="OXA93415.1"/>
    </source>
</evidence>
<dbReference type="Proteomes" id="UP000028712">
    <property type="component" value="Unassembled WGS sequence"/>
</dbReference>
<dbReference type="Proteomes" id="UP000198424">
    <property type="component" value="Unassembled WGS sequence"/>
</dbReference>
<protein>
    <submittedName>
        <fullName evidence="1">Uncharacterized protein</fullName>
    </submittedName>
</protein>
<reference evidence="2 4" key="2">
    <citation type="submission" date="2016-11" db="EMBL/GenBank/DDBJ databases">
        <title>Whole genomes of Flavobacteriaceae.</title>
        <authorList>
            <person name="Stine C."/>
            <person name="Li C."/>
            <person name="Tadesse D."/>
        </authorList>
    </citation>
    <scope>NUCLEOTIDE SEQUENCE [LARGE SCALE GENOMIC DNA]</scope>
    <source>
        <strain evidence="2 4">ATCC 29551</strain>
    </source>
</reference>
<evidence type="ECO:0000313" key="3">
    <source>
        <dbReference type="Proteomes" id="UP000028712"/>
    </source>
</evidence>
<comment type="caution">
    <text evidence="1">The sequence shown here is derived from an EMBL/GenBank/DDBJ whole genome shotgun (WGS) entry which is preliminary data.</text>
</comment>
<reference evidence="1 3" key="1">
    <citation type="submission" date="2014-07" db="EMBL/GenBank/DDBJ databases">
        <title>Genome of Flavobacterium hydatis DSM 2063.</title>
        <authorList>
            <person name="Pipes S.E."/>
            <person name="Stropko S.J."/>
            <person name="Newman J.D."/>
        </authorList>
    </citation>
    <scope>NUCLEOTIDE SEQUENCE [LARGE SCALE GENOMIC DNA]</scope>
    <source>
        <strain evidence="1 3">DSM 2063</strain>
    </source>
</reference>
<gene>
    <name evidence="2" type="ORF">B0A62_13440</name>
    <name evidence="1" type="ORF">IW20_23030</name>
</gene>
<dbReference type="AlphaFoldDB" id="A0A085ZYT1"/>
<dbReference type="OrthoDB" id="1376037at2"/>
<evidence type="ECO:0000313" key="1">
    <source>
        <dbReference type="EMBL" id="KFF09595.1"/>
    </source>
</evidence>
<name>A0A085ZYT1_FLAHY</name>
<dbReference type="EMBL" id="MUGY01000014">
    <property type="protein sequence ID" value="OXA93415.1"/>
    <property type="molecule type" value="Genomic_DNA"/>
</dbReference>
<dbReference type="RefSeq" id="WP_035627839.1">
    <property type="nucleotide sequence ID" value="NZ_JBEWQG010000019.1"/>
</dbReference>
<evidence type="ECO:0000313" key="4">
    <source>
        <dbReference type="Proteomes" id="UP000198424"/>
    </source>
</evidence>
<keyword evidence="4" id="KW-1185">Reference proteome</keyword>
<sequence length="79" mass="8312">MLKTILNLNGVELLNKNQQKSIVGKGYNDPKPVARCSDGDWAPSGPGVNPSDYPNYPCIGPEEVPCLPTLLGDGSVVGC</sequence>
<organism evidence="1 3">
    <name type="scientific">Flavobacterium hydatis</name>
    <name type="common">Cytophaga aquatilis</name>
    <dbReference type="NCBI Taxonomy" id="991"/>
    <lineage>
        <taxon>Bacteria</taxon>
        <taxon>Pseudomonadati</taxon>
        <taxon>Bacteroidota</taxon>
        <taxon>Flavobacteriia</taxon>
        <taxon>Flavobacteriales</taxon>
        <taxon>Flavobacteriaceae</taxon>
        <taxon>Flavobacterium</taxon>
    </lineage>
</organism>
<accession>A0A085ZYT1</accession>
<proteinExistence type="predicted"/>
<dbReference type="EMBL" id="JPRM01000049">
    <property type="protein sequence ID" value="KFF09595.1"/>
    <property type="molecule type" value="Genomic_DNA"/>
</dbReference>
<dbReference type="eggNOG" id="ENOG5030ZEP">
    <property type="taxonomic scope" value="Bacteria"/>
</dbReference>